<dbReference type="EMBL" id="BK016086">
    <property type="protein sequence ID" value="DAF93431.1"/>
    <property type="molecule type" value="Genomic_DNA"/>
</dbReference>
<evidence type="ECO:0000313" key="2">
    <source>
        <dbReference type="EMBL" id="DAF93431.1"/>
    </source>
</evidence>
<protein>
    <submittedName>
        <fullName evidence="2">Uncharacterized protein</fullName>
    </submittedName>
</protein>
<feature type="region of interest" description="Disordered" evidence="1">
    <location>
        <begin position="234"/>
        <end position="255"/>
    </location>
</feature>
<evidence type="ECO:0000256" key="1">
    <source>
        <dbReference type="SAM" id="MobiDB-lite"/>
    </source>
</evidence>
<accession>A0A8S5UG18</accession>
<reference evidence="2" key="1">
    <citation type="journal article" date="2021" name="Proc. Natl. Acad. Sci. U.S.A.">
        <title>A Catalog of Tens of Thousands of Viruses from Human Metagenomes Reveals Hidden Associations with Chronic Diseases.</title>
        <authorList>
            <person name="Tisza M.J."/>
            <person name="Buck C.B."/>
        </authorList>
    </citation>
    <scope>NUCLEOTIDE SEQUENCE</scope>
    <source>
        <strain evidence="2">Ctshb19</strain>
    </source>
</reference>
<proteinExistence type="predicted"/>
<name>A0A8S5UG18_9CAUD</name>
<organism evidence="2">
    <name type="scientific">Myoviridae sp. ctshb19</name>
    <dbReference type="NCBI Taxonomy" id="2825194"/>
    <lineage>
        <taxon>Viruses</taxon>
        <taxon>Duplodnaviria</taxon>
        <taxon>Heunggongvirae</taxon>
        <taxon>Uroviricota</taxon>
        <taxon>Caudoviricetes</taxon>
    </lineage>
</organism>
<sequence length="255" mass="29074">MHWLHSVDQIVYRLGAACFTQTEFARVLYELREDRKHAMASAYAESHRSRSREASALLSLEDKQEAKHNVLRAQATMLEDGARSLLARPAFVAAQIELGIIEHILTHLDFDASTVPYAFYACQKYENTLSLLWKAFVEHQTFGGQINYDTRSELLSRGIRLPDFSEIETRDQFLARFNVWHDVKSLKLSDLDNFYGSALTFLGKSPLLKTYREVLQDAENQTVFLGNIPQGIRTLEPTASSQGPSGVLPRRKPRR</sequence>